<feature type="region of interest" description="Disordered" evidence="1">
    <location>
        <begin position="140"/>
        <end position="183"/>
    </location>
</feature>
<dbReference type="InterPro" id="IPR052920">
    <property type="entry name" value="DNA-binding_regulatory"/>
</dbReference>
<dbReference type="AlphaFoldDB" id="A0A059D0R2"/>
<name>A0A059D0R2_EUCGR</name>
<evidence type="ECO:0000313" key="2">
    <source>
        <dbReference type="EMBL" id="KCW84318.1"/>
    </source>
</evidence>
<dbReference type="PANTHER" id="PTHR43358:SF4">
    <property type="entry name" value="ALPHA_BETA HYDROLASE FOLD-1 DOMAIN-CONTAINING PROTEIN"/>
    <property type="match status" value="1"/>
</dbReference>
<feature type="region of interest" description="Disordered" evidence="1">
    <location>
        <begin position="242"/>
        <end position="284"/>
    </location>
</feature>
<dbReference type="Gramene" id="KCW84318">
    <property type="protein sequence ID" value="KCW84318"/>
    <property type="gene ID" value="EUGRSUZ_B01162"/>
</dbReference>
<accession>A0A059D0R2</accession>
<sequence length="394" mass="43518">MICYLNSPLGFPLPFSGSLFKQKKLECFSCCHSLPINIVYSAPPLACLLTWSFQGDKNIIKFEGDHNSPRPQFYFDSINIFFHNVLQPPEDEVAGPYFEPMLDYLGKGDWSGAHQVSRAHEPSSVAQGSDASTADAIRQLRTRRPMSRMEVPSDIPEADHHSMTEDAKVEEDPHSSSSKMINFELSNGHPYGPHVPAALEDDEYVEYQLDDPTGFPCTVEEEEKMLMEAVMMSLKDLEMRHYSENDPVPDTSTESFGSSQKDGQATSSTTELSEASKTDSTPASEINGHIQMFDAFTDTNTPSSSPSCDNPPSATQSDTNSLSKSPLENAQRAEVGVEKASSVGTEGPTSIQSPLDTDMSGNTRATLTVVRNPSNNIMDGFMRRWDFGLFRNNR</sequence>
<reference evidence="2" key="1">
    <citation type="submission" date="2013-07" db="EMBL/GenBank/DDBJ databases">
        <title>The genome of Eucalyptus grandis.</title>
        <authorList>
            <person name="Schmutz J."/>
            <person name="Hayes R."/>
            <person name="Myburg A."/>
            <person name="Tuskan G."/>
            <person name="Grattapaglia D."/>
            <person name="Rokhsar D.S."/>
        </authorList>
    </citation>
    <scope>NUCLEOTIDE SEQUENCE</scope>
    <source>
        <tissue evidence="2">Leaf extractions</tissue>
    </source>
</reference>
<organism evidence="2">
    <name type="scientific">Eucalyptus grandis</name>
    <name type="common">Flooded gum</name>
    <dbReference type="NCBI Taxonomy" id="71139"/>
    <lineage>
        <taxon>Eukaryota</taxon>
        <taxon>Viridiplantae</taxon>
        <taxon>Streptophyta</taxon>
        <taxon>Embryophyta</taxon>
        <taxon>Tracheophyta</taxon>
        <taxon>Spermatophyta</taxon>
        <taxon>Magnoliopsida</taxon>
        <taxon>eudicotyledons</taxon>
        <taxon>Gunneridae</taxon>
        <taxon>Pentapetalae</taxon>
        <taxon>rosids</taxon>
        <taxon>malvids</taxon>
        <taxon>Myrtales</taxon>
        <taxon>Myrtaceae</taxon>
        <taxon>Myrtoideae</taxon>
        <taxon>Eucalypteae</taxon>
        <taxon>Eucalyptus</taxon>
    </lineage>
</organism>
<evidence type="ECO:0000256" key="1">
    <source>
        <dbReference type="SAM" id="MobiDB-lite"/>
    </source>
</evidence>
<gene>
    <name evidence="2" type="ORF">EUGRSUZ_B01162</name>
</gene>
<dbReference type="InterPro" id="IPR003903">
    <property type="entry name" value="UIM_dom"/>
</dbReference>
<feature type="compositionally biased region" description="Low complexity" evidence="1">
    <location>
        <begin position="265"/>
        <end position="275"/>
    </location>
</feature>
<feature type="compositionally biased region" description="Basic and acidic residues" evidence="1">
    <location>
        <begin position="157"/>
        <end position="174"/>
    </location>
</feature>
<dbReference type="EMBL" id="KK198754">
    <property type="protein sequence ID" value="KCW84318.1"/>
    <property type="molecule type" value="Genomic_DNA"/>
</dbReference>
<feature type="compositionally biased region" description="Polar residues" evidence="1">
    <location>
        <begin position="314"/>
        <end position="328"/>
    </location>
</feature>
<feature type="region of interest" description="Disordered" evidence="1">
    <location>
        <begin position="296"/>
        <end position="362"/>
    </location>
</feature>
<feature type="compositionally biased region" description="Low complexity" evidence="1">
    <location>
        <begin position="297"/>
        <end position="313"/>
    </location>
</feature>
<feature type="compositionally biased region" description="Polar residues" evidence="1">
    <location>
        <begin position="342"/>
        <end position="362"/>
    </location>
</feature>
<dbReference type="PANTHER" id="PTHR43358">
    <property type="entry name" value="ALPHA/BETA-HYDROLASE"/>
    <property type="match status" value="1"/>
</dbReference>
<protein>
    <submittedName>
        <fullName evidence="2">Uncharacterized protein</fullName>
    </submittedName>
</protein>
<feature type="region of interest" description="Disordered" evidence="1">
    <location>
        <begin position="115"/>
        <end position="134"/>
    </location>
</feature>
<proteinExistence type="predicted"/>
<dbReference type="PROSITE" id="PS50330">
    <property type="entry name" value="UIM"/>
    <property type="match status" value="1"/>
</dbReference>
<feature type="compositionally biased region" description="Polar residues" evidence="1">
    <location>
        <begin position="250"/>
        <end position="264"/>
    </location>
</feature>